<gene>
    <name evidence="1" type="ORF">EZS28_022129</name>
</gene>
<reference evidence="1 2" key="1">
    <citation type="submission" date="2019-03" db="EMBL/GenBank/DDBJ databases">
        <title>Single cell metagenomics reveals metabolic interactions within the superorganism composed of flagellate Streblomastix strix and complex community of Bacteroidetes bacteria on its surface.</title>
        <authorList>
            <person name="Treitli S.C."/>
            <person name="Kolisko M."/>
            <person name="Husnik F."/>
            <person name="Keeling P."/>
            <person name="Hampl V."/>
        </authorList>
    </citation>
    <scope>NUCLEOTIDE SEQUENCE [LARGE SCALE GENOMIC DNA]</scope>
    <source>
        <strain evidence="1">ST1C</strain>
    </source>
</reference>
<proteinExistence type="predicted"/>
<evidence type="ECO:0000313" key="2">
    <source>
        <dbReference type="Proteomes" id="UP000324800"/>
    </source>
</evidence>
<protein>
    <submittedName>
        <fullName evidence="1">Uncharacterized protein</fullName>
    </submittedName>
</protein>
<accession>A0A5J4VIC1</accession>
<comment type="caution">
    <text evidence="1">The sequence shown here is derived from an EMBL/GenBank/DDBJ whole genome shotgun (WGS) entry which is preliminary data.</text>
</comment>
<name>A0A5J4VIC1_9EUKA</name>
<dbReference type="AlphaFoldDB" id="A0A5J4VIC1"/>
<organism evidence="1 2">
    <name type="scientific">Streblomastix strix</name>
    <dbReference type="NCBI Taxonomy" id="222440"/>
    <lineage>
        <taxon>Eukaryota</taxon>
        <taxon>Metamonada</taxon>
        <taxon>Preaxostyla</taxon>
        <taxon>Oxymonadida</taxon>
        <taxon>Streblomastigidae</taxon>
        <taxon>Streblomastix</taxon>
    </lineage>
</organism>
<evidence type="ECO:0000313" key="1">
    <source>
        <dbReference type="EMBL" id="KAA6382341.1"/>
    </source>
</evidence>
<dbReference type="Proteomes" id="UP000324800">
    <property type="component" value="Unassembled WGS sequence"/>
</dbReference>
<dbReference type="EMBL" id="SNRW01006832">
    <property type="protein sequence ID" value="KAA6382341.1"/>
    <property type="molecule type" value="Genomic_DNA"/>
</dbReference>
<sequence>MKADNVFIIFTQPALSKSCIEQIEEEGGNEEVESQLINKWNDDDNKDQANQTKAEILNLYIDRRNPRPGWYQ</sequence>